<protein>
    <submittedName>
        <fullName evidence="2">Short-chain dehydrogenase/reductase SDR</fullName>
    </submittedName>
</protein>
<keyword evidence="3" id="KW-1185">Reference proteome</keyword>
<dbReference type="Pfam" id="PF13561">
    <property type="entry name" value="adh_short_C2"/>
    <property type="match status" value="1"/>
</dbReference>
<name>I2GM75_9BACT</name>
<dbReference type="Gene3D" id="3.40.50.720">
    <property type="entry name" value="NAD(P)-binding Rossmann-like Domain"/>
    <property type="match status" value="1"/>
</dbReference>
<dbReference type="GO" id="GO:0016616">
    <property type="term" value="F:oxidoreductase activity, acting on the CH-OH group of donors, NAD or NADP as acceptor"/>
    <property type="evidence" value="ECO:0007669"/>
    <property type="project" value="TreeGrafter"/>
</dbReference>
<dbReference type="InterPro" id="IPR036291">
    <property type="entry name" value="NAD(P)-bd_dom_sf"/>
</dbReference>
<dbReference type="eggNOG" id="COG1028">
    <property type="taxonomic scope" value="Bacteria"/>
</dbReference>
<dbReference type="FunFam" id="3.40.50.720:FF:000084">
    <property type="entry name" value="Short-chain dehydrogenase reductase"/>
    <property type="match status" value="1"/>
</dbReference>
<reference evidence="2 3" key="1">
    <citation type="journal article" date="2012" name="J. Bacteriol.">
        <title>Genome Sequence of the Filamentous Bacterium Fibrisoma limi BUZ 3T.</title>
        <authorList>
            <person name="Filippini M."/>
            <person name="Qi W."/>
            <person name="Jaenicke S."/>
            <person name="Goesmann A."/>
            <person name="Smits T.H."/>
            <person name="Bagheri H.C."/>
        </authorList>
    </citation>
    <scope>NUCLEOTIDE SEQUENCE [LARGE SCALE GENOMIC DNA]</scope>
    <source>
        <strain evidence="3">BUZ 3T</strain>
    </source>
</reference>
<dbReference type="InterPro" id="IPR002347">
    <property type="entry name" value="SDR_fam"/>
</dbReference>
<dbReference type="RefSeq" id="WP_009283574.1">
    <property type="nucleotide sequence ID" value="NZ_CAIT01000008.1"/>
</dbReference>
<gene>
    <name evidence="2" type="ORF">BN8_04231</name>
</gene>
<evidence type="ECO:0000313" key="2">
    <source>
        <dbReference type="EMBL" id="CCH55002.1"/>
    </source>
</evidence>
<accession>I2GM75</accession>
<comment type="similarity">
    <text evidence="1">Belongs to the short-chain dehydrogenases/reductases (SDR) family.</text>
</comment>
<organism evidence="2 3">
    <name type="scientific">Fibrisoma limi BUZ 3</name>
    <dbReference type="NCBI Taxonomy" id="1185876"/>
    <lineage>
        <taxon>Bacteria</taxon>
        <taxon>Pseudomonadati</taxon>
        <taxon>Bacteroidota</taxon>
        <taxon>Cytophagia</taxon>
        <taxon>Cytophagales</taxon>
        <taxon>Spirosomataceae</taxon>
        <taxon>Fibrisoma</taxon>
    </lineage>
</organism>
<dbReference type="OrthoDB" id="9788235at2"/>
<dbReference type="PRINTS" id="PR00081">
    <property type="entry name" value="GDHRDH"/>
</dbReference>
<sequence length="277" mass="29217">MPTNRSASGRINSPADGSFQHQVAVITGAGQGIGFAIARALVQQGAHVLLNDYDEALARKATETINQESQGTARCEAYPGDASDVTFIQQMVNAAVERFGKLTIAIANAGITVFGDIFTTTPEAFQKIVDLNLRGSFFLAQAAASQIRKQSDVTPEQGGSVLFMSSVVGHQAHPGLPAYSMTKAGLEMLAKQLVIDFSPLQITVNAIAPGATLTERTLDDPTYIPIWSRITPMGRPATVEDIANAALFLVAPASRHITGQSLVVDGGWTSISPPPVS</sequence>
<proteinExistence type="inferred from homology"/>
<dbReference type="Proteomes" id="UP000009309">
    <property type="component" value="Unassembled WGS sequence"/>
</dbReference>
<comment type="caution">
    <text evidence="2">The sequence shown here is derived from an EMBL/GenBank/DDBJ whole genome shotgun (WGS) entry which is preliminary data.</text>
</comment>
<dbReference type="STRING" id="1185876.BN8_04231"/>
<dbReference type="AlphaFoldDB" id="I2GM75"/>
<dbReference type="PANTHER" id="PTHR42760">
    <property type="entry name" value="SHORT-CHAIN DEHYDROGENASES/REDUCTASES FAMILY MEMBER"/>
    <property type="match status" value="1"/>
</dbReference>
<dbReference type="PANTHER" id="PTHR42760:SF124">
    <property type="entry name" value="SHORT-CHAIN DEHYDROGENASE_REDUCTASE"/>
    <property type="match status" value="1"/>
</dbReference>
<evidence type="ECO:0000256" key="1">
    <source>
        <dbReference type="ARBA" id="ARBA00006484"/>
    </source>
</evidence>
<evidence type="ECO:0000313" key="3">
    <source>
        <dbReference type="Proteomes" id="UP000009309"/>
    </source>
</evidence>
<dbReference type="CDD" id="cd05233">
    <property type="entry name" value="SDR_c"/>
    <property type="match status" value="1"/>
</dbReference>
<dbReference type="SUPFAM" id="SSF51735">
    <property type="entry name" value="NAD(P)-binding Rossmann-fold domains"/>
    <property type="match status" value="1"/>
</dbReference>
<dbReference type="EMBL" id="CAIT01000008">
    <property type="protein sequence ID" value="CCH55002.1"/>
    <property type="molecule type" value="Genomic_DNA"/>
</dbReference>